<sequence length="482" mass="54357">MEDMLDHSGSSKSLKMSNLITGEKVSRKSLIASRPKGFAQKTYGSLVSLSHNNIGSGVVGHAAFFLVKVAALEIVRRFSKSRCPYAWRGIQSLQILCYPPFKWIQRWAPFKGLVKGMQILSRPLLVLSVATAFSDQSECSNGTIDDVTDAYDSEVHSELSSAQATLNTRACDEASQTIKREDWLIQLHKELKKRGICLPERINEDELRRFYTAANNDFSCFLSSIKKTINWRKTYRILSEEELQMWSTMVFWHGFDMMHRPCLVVRLGLACSRLASQDKPRFAQAVISQVERGVLYLVDAENTQITVLVDCEGLSPLGVPMQMLRSCSSLLQHHFPNRLGCLFVIRLPAVVRVIAQTFIQVLKPVTRKKLKIEGEMYAKVLNEFIQLLPAYLGGKCECVICSKMGTSHKMRPCAIRVSKIDSEADDSQGDEVTSPLLSDEVGCLLTGDLQKMIISIVGFFIFWVLIVFIVETYDFKSRPFMP</sequence>
<evidence type="ECO:0000256" key="1">
    <source>
        <dbReference type="SAM" id="Phobius"/>
    </source>
</evidence>
<evidence type="ECO:0000313" key="4">
    <source>
        <dbReference type="Proteomes" id="UP001163823"/>
    </source>
</evidence>
<dbReference type="PANTHER" id="PTHR47041:SF2">
    <property type="entry name" value="SEC14 CYTOSOLIC FACTOR FAMILY PROTEIN _ PHOSPHOGLYCERIDE TRANSFER FAMILY PROTEIN"/>
    <property type="match status" value="1"/>
</dbReference>
<name>A0AAD7KXL2_QUISA</name>
<feature type="transmembrane region" description="Helical" evidence="1">
    <location>
        <begin position="452"/>
        <end position="473"/>
    </location>
</feature>
<keyword evidence="1" id="KW-0472">Membrane</keyword>
<accession>A0AAD7KXL2</accession>
<keyword evidence="1" id="KW-0812">Transmembrane</keyword>
<evidence type="ECO:0000259" key="2">
    <source>
        <dbReference type="PROSITE" id="PS50191"/>
    </source>
</evidence>
<dbReference type="AlphaFoldDB" id="A0AAD7KXL2"/>
<feature type="domain" description="CRAL-TRIO" evidence="2">
    <location>
        <begin position="240"/>
        <end position="400"/>
    </location>
</feature>
<dbReference type="EMBL" id="JARAOO010000012">
    <property type="protein sequence ID" value="KAJ7947676.1"/>
    <property type="molecule type" value="Genomic_DNA"/>
</dbReference>
<dbReference type="Proteomes" id="UP001163823">
    <property type="component" value="Chromosome 12"/>
</dbReference>
<dbReference type="SUPFAM" id="SSF52087">
    <property type="entry name" value="CRAL/TRIO domain"/>
    <property type="match status" value="1"/>
</dbReference>
<dbReference type="Pfam" id="PF00650">
    <property type="entry name" value="CRAL_TRIO"/>
    <property type="match status" value="1"/>
</dbReference>
<proteinExistence type="predicted"/>
<dbReference type="InterPro" id="IPR001251">
    <property type="entry name" value="CRAL-TRIO_dom"/>
</dbReference>
<dbReference type="PANTHER" id="PTHR47041">
    <property type="entry name" value="SEC14 CYTOSOLIC FACTOR FAMILY PROTEIN / PHOSPHOGLYCERIDE TRANSFER FAMILY PROTEIN"/>
    <property type="match status" value="1"/>
</dbReference>
<gene>
    <name evidence="3" type="ORF">O6P43_028257</name>
</gene>
<keyword evidence="1" id="KW-1133">Transmembrane helix</keyword>
<dbReference type="EMBL" id="JARAOO010000012">
    <property type="protein sequence ID" value="KAJ7947677.1"/>
    <property type="molecule type" value="Genomic_DNA"/>
</dbReference>
<dbReference type="KEGG" id="qsa:O6P43_028257"/>
<dbReference type="SMART" id="SM00516">
    <property type="entry name" value="SEC14"/>
    <property type="match status" value="1"/>
</dbReference>
<evidence type="ECO:0000313" key="3">
    <source>
        <dbReference type="EMBL" id="KAJ7947676.1"/>
    </source>
</evidence>
<organism evidence="3 4">
    <name type="scientific">Quillaja saponaria</name>
    <name type="common">Soap bark tree</name>
    <dbReference type="NCBI Taxonomy" id="32244"/>
    <lineage>
        <taxon>Eukaryota</taxon>
        <taxon>Viridiplantae</taxon>
        <taxon>Streptophyta</taxon>
        <taxon>Embryophyta</taxon>
        <taxon>Tracheophyta</taxon>
        <taxon>Spermatophyta</taxon>
        <taxon>Magnoliopsida</taxon>
        <taxon>eudicotyledons</taxon>
        <taxon>Gunneridae</taxon>
        <taxon>Pentapetalae</taxon>
        <taxon>rosids</taxon>
        <taxon>fabids</taxon>
        <taxon>Fabales</taxon>
        <taxon>Quillajaceae</taxon>
        <taxon>Quillaja</taxon>
    </lineage>
</organism>
<comment type="caution">
    <text evidence="3">The sequence shown here is derived from an EMBL/GenBank/DDBJ whole genome shotgun (WGS) entry which is preliminary data.</text>
</comment>
<dbReference type="PROSITE" id="PS50191">
    <property type="entry name" value="CRAL_TRIO"/>
    <property type="match status" value="1"/>
</dbReference>
<protein>
    <submittedName>
        <fullName evidence="3">Sec14 cytosolic factor</fullName>
    </submittedName>
</protein>
<dbReference type="CDD" id="cd00170">
    <property type="entry name" value="SEC14"/>
    <property type="match status" value="1"/>
</dbReference>
<reference evidence="3" key="1">
    <citation type="journal article" date="2023" name="Science">
        <title>Elucidation of the pathway for biosynthesis of saponin adjuvants from the soapbark tree.</title>
        <authorList>
            <person name="Reed J."/>
            <person name="Orme A."/>
            <person name="El-Demerdash A."/>
            <person name="Owen C."/>
            <person name="Martin L.B.B."/>
            <person name="Misra R.C."/>
            <person name="Kikuchi S."/>
            <person name="Rejzek M."/>
            <person name="Martin A.C."/>
            <person name="Harkess A."/>
            <person name="Leebens-Mack J."/>
            <person name="Louveau T."/>
            <person name="Stephenson M.J."/>
            <person name="Osbourn A."/>
        </authorList>
    </citation>
    <scope>NUCLEOTIDE SEQUENCE</scope>
    <source>
        <strain evidence="3">S10</strain>
    </source>
</reference>
<keyword evidence="4" id="KW-1185">Reference proteome</keyword>
<dbReference type="Gene3D" id="3.40.525.10">
    <property type="entry name" value="CRAL-TRIO lipid binding domain"/>
    <property type="match status" value="1"/>
</dbReference>
<dbReference type="InterPro" id="IPR036865">
    <property type="entry name" value="CRAL-TRIO_dom_sf"/>
</dbReference>